<dbReference type="EMBL" id="JAVDSD010000009">
    <property type="protein sequence ID" value="MDR6609079.1"/>
    <property type="molecule type" value="Genomic_DNA"/>
</dbReference>
<comment type="caution">
    <text evidence="1">The sequence shown here is derived from an EMBL/GenBank/DDBJ whole genome shotgun (WGS) entry which is preliminary data.</text>
</comment>
<evidence type="ECO:0000313" key="2">
    <source>
        <dbReference type="Proteomes" id="UP001259420"/>
    </source>
</evidence>
<proteinExistence type="predicted"/>
<organism evidence="1 2">
    <name type="scientific">Pseudomonas synxantha</name>
    <dbReference type="NCBI Taxonomy" id="47883"/>
    <lineage>
        <taxon>Bacteria</taxon>
        <taxon>Pseudomonadati</taxon>
        <taxon>Pseudomonadota</taxon>
        <taxon>Gammaproteobacteria</taxon>
        <taxon>Pseudomonadales</taxon>
        <taxon>Pseudomonadaceae</taxon>
        <taxon>Pseudomonas</taxon>
    </lineage>
</organism>
<reference evidence="1" key="1">
    <citation type="submission" date="2023-07" db="EMBL/GenBank/DDBJ databases">
        <title>Sorghum-associated microbial communities from plants grown in Nebraska, USA.</title>
        <authorList>
            <person name="Schachtman D."/>
        </authorList>
    </citation>
    <scope>NUCLEOTIDE SEQUENCE</scope>
    <source>
        <strain evidence="1">BE46</strain>
    </source>
</reference>
<evidence type="ECO:0000313" key="1">
    <source>
        <dbReference type="EMBL" id="MDR6609079.1"/>
    </source>
</evidence>
<dbReference type="Proteomes" id="UP001259420">
    <property type="component" value="Unassembled WGS sequence"/>
</dbReference>
<name>A0ACC6JRH3_9PSED</name>
<protein>
    <submittedName>
        <fullName evidence="1">Tfp pilus assembly protein PilE</fullName>
    </submittedName>
</protein>
<sequence>MLKFLKGLVLLLVALILLAVLAVICLGVYEHYQEQAGKQALMECALAEQFLKAGYDCKIPGLGKRR</sequence>
<gene>
    <name evidence="1" type="ORF">J2X87_004176</name>
</gene>
<accession>A0ACC6JRH3</accession>
<keyword evidence="2" id="KW-1185">Reference proteome</keyword>